<evidence type="ECO:0000313" key="1">
    <source>
        <dbReference type="EMBL" id="UOD27479.1"/>
    </source>
</evidence>
<keyword evidence="2" id="KW-1185">Reference proteome</keyword>
<accession>A0ABY4A191</accession>
<evidence type="ECO:0000313" key="2">
    <source>
        <dbReference type="Proteomes" id="UP000831532"/>
    </source>
</evidence>
<organism evidence="1 2">
    <name type="scientific">Massilia violaceinigra</name>
    <dbReference type="NCBI Taxonomy" id="2045208"/>
    <lineage>
        <taxon>Bacteria</taxon>
        <taxon>Pseudomonadati</taxon>
        <taxon>Pseudomonadota</taxon>
        <taxon>Betaproteobacteria</taxon>
        <taxon>Burkholderiales</taxon>
        <taxon>Oxalobacteraceae</taxon>
        <taxon>Telluria group</taxon>
        <taxon>Massilia</taxon>
    </lineage>
</organism>
<reference evidence="1 2" key="1">
    <citation type="submission" date="2020-10" db="EMBL/GenBank/DDBJ databases">
        <title>Genome analysis of Massilia species.</title>
        <authorList>
            <person name="Jung D.-H."/>
        </authorList>
    </citation>
    <scope>NUCLEOTIDE SEQUENCE [LARGE SCALE GENOMIC DNA]</scope>
    <source>
        <strain evidence="2">sipir</strain>
    </source>
</reference>
<dbReference type="Proteomes" id="UP000831532">
    <property type="component" value="Chromosome"/>
</dbReference>
<dbReference type="EMBL" id="CP063361">
    <property type="protein sequence ID" value="UOD27479.1"/>
    <property type="molecule type" value="Genomic_DNA"/>
</dbReference>
<proteinExistence type="predicted"/>
<protein>
    <submittedName>
        <fullName evidence="1">Uncharacterized protein</fullName>
    </submittedName>
</protein>
<gene>
    <name evidence="1" type="ORF">INH39_18335</name>
</gene>
<dbReference type="RefSeq" id="WP_243488737.1">
    <property type="nucleotide sequence ID" value="NZ_CP063361.1"/>
</dbReference>
<sequence length="154" mass="16941">MAMLTLRISRCDQDDMAHVFDLGDLAFVFDDGILSTQAQARYATMVYLSLDGLVYCLSKLRRGAKRCTFLAADSSFVVLFEQEKQRIYLSGQGKRYGPFVLDEVLAAVDAGIDHFIADPRNALDPDGAMHGDFHASRLELKDMLAAKRASTGAG</sequence>
<name>A0ABY4A191_9BURK</name>